<dbReference type="OrthoDB" id="1461976at2759"/>
<dbReference type="Pfam" id="PF00487">
    <property type="entry name" value="FA_desaturase"/>
    <property type="match status" value="1"/>
</dbReference>
<comment type="caution">
    <text evidence="3">The sequence shown here is derived from an EMBL/GenBank/DDBJ whole genome shotgun (WGS) entry which is preliminary data.</text>
</comment>
<accession>A0A2B7XT63</accession>
<dbReference type="Proteomes" id="UP000223968">
    <property type="component" value="Unassembled WGS sequence"/>
</dbReference>
<name>A0A2B7XT63_9EURO</name>
<keyword evidence="4" id="KW-1185">Reference proteome</keyword>
<dbReference type="GO" id="GO:0016491">
    <property type="term" value="F:oxidoreductase activity"/>
    <property type="evidence" value="ECO:0007669"/>
    <property type="project" value="InterPro"/>
</dbReference>
<dbReference type="CDD" id="cd03507">
    <property type="entry name" value="Delta12-FADS-like"/>
    <property type="match status" value="1"/>
</dbReference>
<evidence type="ECO:0000256" key="1">
    <source>
        <dbReference type="SAM" id="Phobius"/>
    </source>
</evidence>
<evidence type="ECO:0000313" key="3">
    <source>
        <dbReference type="EMBL" id="PGH11778.1"/>
    </source>
</evidence>
<feature type="transmembrane region" description="Helical" evidence="1">
    <location>
        <begin position="87"/>
        <end position="107"/>
    </location>
</feature>
<dbReference type="PANTHER" id="PTHR32100">
    <property type="entry name" value="OMEGA-6 FATTY ACID DESATURASE, CHLOROPLASTIC"/>
    <property type="match status" value="1"/>
</dbReference>
<protein>
    <recommendedName>
        <fullName evidence="2">Fatty acid desaturase domain-containing protein</fullName>
    </recommendedName>
</protein>
<reference evidence="3 4" key="1">
    <citation type="submission" date="2017-10" db="EMBL/GenBank/DDBJ databases">
        <title>Comparative genomics in systemic dimorphic fungi from Ajellomycetaceae.</title>
        <authorList>
            <person name="Munoz J.F."/>
            <person name="Mcewen J.G."/>
            <person name="Clay O.K."/>
            <person name="Cuomo C.A."/>
        </authorList>
    </citation>
    <scope>NUCLEOTIDE SEQUENCE [LARGE SCALE GENOMIC DNA]</scope>
    <source>
        <strain evidence="3 4">UAMH5409</strain>
    </source>
</reference>
<sequence>MTVSSNRAFSLFSLSLEEVEANCAFQTQRGKEPSVTLKALRDAIPEHCFKSSLVTSFMYLARDIAYASALVYCALKIPALESIWLRGIAWAVYGFAQGCVGTGLWIIGHECGHGAFSAYPLINDTVGWIVHSSLLVPYFSWKITHARHHRYTGHMEKDTAFVPSTEAEYLAKHNLEHNDLKHLAEDTPLMGLFNLIAHQLGGWQLYLLAYVSAGPDSLPQQSKGKSGSLSHFDPFGRLFTRDQRVKIALSTLGVAITVAILIYLSSIIGRFEILCLYVVPNIWVHHWLVAITYLHHTHPSVSHFSADEWTFLKGSISTVDRSFGFIGRHFFHEIIDFHVVHHVFSRIPFYNAEEATRAIQPLLGDSYIQQKDEGFLKSLYTTFTTCLYVTDAQLGQGVFTWASKKAD</sequence>
<keyword evidence="1" id="KW-1133">Transmembrane helix</keyword>
<evidence type="ECO:0000313" key="4">
    <source>
        <dbReference type="Proteomes" id="UP000223968"/>
    </source>
</evidence>
<keyword evidence="1" id="KW-0472">Membrane</keyword>
<keyword evidence="1" id="KW-0812">Transmembrane</keyword>
<proteinExistence type="predicted"/>
<dbReference type="EMBL" id="PDNB01000068">
    <property type="protein sequence ID" value="PGH11778.1"/>
    <property type="molecule type" value="Genomic_DNA"/>
</dbReference>
<evidence type="ECO:0000259" key="2">
    <source>
        <dbReference type="Pfam" id="PF00487"/>
    </source>
</evidence>
<gene>
    <name evidence="3" type="ORF">AJ79_04679</name>
</gene>
<dbReference type="AlphaFoldDB" id="A0A2B7XT63"/>
<feature type="transmembrane region" description="Helical" evidence="1">
    <location>
        <begin position="247"/>
        <end position="268"/>
    </location>
</feature>
<dbReference type="InterPro" id="IPR012171">
    <property type="entry name" value="Fatty_acid_desaturase"/>
</dbReference>
<dbReference type="GO" id="GO:0006629">
    <property type="term" value="P:lipid metabolic process"/>
    <property type="evidence" value="ECO:0007669"/>
    <property type="project" value="InterPro"/>
</dbReference>
<dbReference type="InterPro" id="IPR005804">
    <property type="entry name" value="FA_desaturase_dom"/>
</dbReference>
<dbReference type="STRING" id="1447875.A0A2B7XT63"/>
<feature type="transmembrane region" description="Helical" evidence="1">
    <location>
        <begin position="119"/>
        <end position="141"/>
    </location>
</feature>
<organism evidence="3 4">
    <name type="scientific">Helicocarpus griseus UAMH5409</name>
    <dbReference type="NCBI Taxonomy" id="1447875"/>
    <lineage>
        <taxon>Eukaryota</taxon>
        <taxon>Fungi</taxon>
        <taxon>Dikarya</taxon>
        <taxon>Ascomycota</taxon>
        <taxon>Pezizomycotina</taxon>
        <taxon>Eurotiomycetes</taxon>
        <taxon>Eurotiomycetidae</taxon>
        <taxon>Onygenales</taxon>
        <taxon>Ajellomycetaceae</taxon>
        <taxon>Helicocarpus</taxon>
    </lineage>
</organism>
<feature type="domain" description="Fatty acid desaturase" evidence="2">
    <location>
        <begin position="89"/>
        <end position="368"/>
    </location>
</feature>